<evidence type="ECO:0000313" key="8">
    <source>
        <dbReference type="Proteomes" id="UP000244682"/>
    </source>
</evidence>
<evidence type="ECO:0000256" key="5">
    <source>
        <dbReference type="SAM" id="SignalP"/>
    </source>
</evidence>
<dbReference type="InterPro" id="IPR000259">
    <property type="entry name" value="Adhesion_dom_fimbrial"/>
</dbReference>
<comment type="subcellular location">
    <subcellularLocation>
        <location evidence="1">Fimbrium</location>
    </subcellularLocation>
</comment>
<keyword evidence="3 5" id="KW-0732">Signal</keyword>
<evidence type="ECO:0000313" key="7">
    <source>
        <dbReference type="EMBL" id="AWC94153.1"/>
    </source>
</evidence>
<dbReference type="Gene3D" id="2.60.40.1090">
    <property type="entry name" value="Fimbrial-type adhesion domain"/>
    <property type="match status" value="1"/>
</dbReference>
<accession>A0AAU8ZM60</accession>
<dbReference type="InterPro" id="IPR008966">
    <property type="entry name" value="Adhesion_dom_sf"/>
</dbReference>
<dbReference type="PANTHER" id="PTHR33420">
    <property type="entry name" value="FIMBRIAL SUBUNIT ELFA-RELATED"/>
    <property type="match status" value="1"/>
</dbReference>
<gene>
    <name evidence="7" type="ORF">AM380_11145</name>
</gene>
<dbReference type="InterPro" id="IPR036937">
    <property type="entry name" value="Adhesion_dom_fimbrial_sf"/>
</dbReference>
<feature type="signal peptide" evidence="5">
    <location>
        <begin position="1"/>
        <end position="26"/>
    </location>
</feature>
<organism evidence="7 8">
    <name type="scientific">Morganella morganii</name>
    <name type="common">Proteus morganii</name>
    <dbReference type="NCBI Taxonomy" id="582"/>
    <lineage>
        <taxon>Bacteria</taxon>
        <taxon>Pseudomonadati</taxon>
        <taxon>Pseudomonadota</taxon>
        <taxon>Gammaproteobacteria</taxon>
        <taxon>Enterobacterales</taxon>
        <taxon>Morganellaceae</taxon>
        <taxon>Morganella</taxon>
    </lineage>
</organism>
<evidence type="ECO:0000256" key="3">
    <source>
        <dbReference type="ARBA" id="ARBA00022729"/>
    </source>
</evidence>
<keyword evidence="4" id="KW-0281">Fimbrium</keyword>
<dbReference type="PANTHER" id="PTHR33420:SF3">
    <property type="entry name" value="FIMBRIAL SUBUNIT ELFA"/>
    <property type="match status" value="1"/>
</dbReference>
<evidence type="ECO:0000256" key="4">
    <source>
        <dbReference type="ARBA" id="ARBA00023263"/>
    </source>
</evidence>
<evidence type="ECO:0000256" key="2">
    <source>
        <dbReference type="ARBA" id="ARBA00006671"/>
    </source>
</evidence>
<reference evidence="7 8" key="1">
    <citation type="submission" date="2018-04" db="EMBL/GenBank/DDBJ databases">
        <title>Whole genome sequencing of Morganella morganii AR_0133.</title>
        <authorList>
            <person name="Conlan S."/>
            <person name="Thomas P.J."/>
            <person name="Mullikin J."/>
            <person name="Frank K.M."/>
            <person name="Segre J.A."/>
        </authorList>
    </citation>
    <scope>NUCLEOTIDE SEQUENCE [LARGE SCALE GENOMIC DNA]</scope>
    <source>
        <strain evidence="7 8">AR_0133</strain>
    </source>
</reference>
<dbReference type="Proteomes" id="UP000244682">
    <property type="component" value="Chromosome"/>
</dbReference>
<dbReference type="SUPFAM" id="SSF49401">
    <property type="entry name" value="Bacterial adhesins"/>
    <property type="match status" value="1"/>
</dbReference>
<evidence type="ECO:0000256" key="1">
    <source>
        <dbReference type="ARBA" id="ARBA00004561"/>
    </source>
</evidence>
<evidence type="ECO:0000259" key="6">
    <source>
        <dbReference type="Pfam" id="PF00419"/>
    </source>
</evidence>
<comment type="similarity">
    <text evidence="2">Belongs to the fimbrial protein family.</text>
</comment>
<protein>
    <recommendedName>
        <fullName evidence="6">Fimbrial-type adhesion domain-containing protein</fullName>
    </recommendedName>
</protein>
<sequence length="183" mass="19293">MLLTKYKLWQIPAVASLLMMSASGIAADGTINFTGEFITSTCDIKFDNGTNIAEVNLGTYNTKALANVGDLTAGKEIKISLTACPVKDKNINLEFTANNTTADGHTYKVTGTSAISASDIGVALFKDNAQVSQIIPASTQVPVTLTDDAGNATIYASFKRIQNNGALAADKVKSTATFNINYL</sequence>
<dbReference type="InterPro" id="IPR050263">
    <property type="entry name" value="Bact_Fimbrial_Adh_Pro"/>
</dbReference>
<proteinExistence type="inferred from homology"/>
<name>A0AAU8ZM60_MORMO</name>
<dbReference type="Pfam" id="PF00419">
    <property type="entry name" value="Fimbrial"/>
    <property type="match status" value="1"/>
</dbReference>
<feature type="chain" id="PRO_5043448532" description="Fimbrial-type adhesion domain-containing protein" evidence="5">
    <location>
        <begin position="27"/>
        <end position="183"/>
    </location>
</feature>
<dbReference type="GO" id="GO:0009289">
    <property type="term" value="C:pilus"/>
    <property type="evidence" value="ECO:0007669"/>
    <property type="project" value="UniProtKB-SubCell"/>
</dbReference>
<dbReference type="AlphaFoldDB" id="A0AAU8ZM60"/>
<dbReference type="GO" id="GO:0043709">
    <property type="term" value="P:cell adhesion involved in single-species biofilm formation"/>
    <property type="evidence" value="ECO:0007669"/>
    <property type="project" value="TreeGrafter"/>
</dbReference>
<dbReference type="EMBL" id="CP028956">
    <property type="protein sequence ID" value="AWC94153.1"/>
    <property type="molecule type" value="Genomic_DNA"/>
</dbReference>
<dbReference type="RefSeq" id="WP_108656333.1">
    <property type="nucleotide sequence ID" value="NZ_CP028956.1"/>
</dbReference>
<feature type="domain" description="Fimbrial-type adhesion" evidence="6">
    <location>
        <begin position="31"/>
        <end position="182"/>
    </location>
</feature>